<evidence type="ECO:0000313" key="2">
    <source>
        <dbReference type="EMBL" id="WCO65266.1"/>
    </source>
</evidence>
<dbReference type="InterPro" id="IPR049874">
    <property type="entry name" value="ROK_cs"/>
</dbReference>
<sequence>MTGSVPGAPVVVGLDLGGTKVLGLALDPDHSGSEPLAEERVPTPDGTGAVLDALAGLADRLRTQVRDDTGRDVRAVGLGAPGLVDRAGTFRYGPNLPGVEGVALGAELGERLGLPVVVDNDATCAAWGEHERGAARGRNHTLCLTLGTGIGAGMTVKGEILRGAYGFAGEPGHMVVDPGGPACPCGRTGCWEVFASGTGLGRLARDAVARGDAPTDAGFVGRAGGRVEDVAGEHVVAAARDGDAPALAVLDEYGDWLGLGLANLVNLLDSEVVVIGGGVSADADLFLDRARARVRDQVLGAERRPRVPIVPARLGARAGAVGAALLAALRT</sequence>
<dbReference type="Pfam" id="PF00480">
    <property type="entry name" value="ROK"/>
    <property type="match status" value="1"/>
</dbReference>
<organism evidence="2 3">
    <name type="scientific">Iamia majanohamensis</name>
    <dbReference type="NCBI Taxonomy" id="467976"/>
    <lineage>
        <taxon>Bacteria</taxon>
        <taxon>Bacillati</taxon>
        <taxon>Actinomycetota</taxon>
        <taxon>Acidimicrobiia</taxon>
        <taxon>Acidimicrobiales</taxon>
        <taxon>Iamiaceae</taxon>
        <taxon>Iamia</taxon>
    </lineage>
</organism>
<reference evidence="2" key="1">
    <citation type="submission" date="2023-01" db="EMBL/GenBank/DDBJ databases">
        <title>The diversity of Class Acidimicrobiia in South China Sea sediment environments and the proposal of Iamia marina sp. nov., a novel species of the genus Iamia.</title>
        <authorList>
            <person name="He Y."/>
            <person name="Tian X."/>
        </authorList>
    </citation>
    <scope>NUCLEOTIDE SEQUENCE</scope>
    <source>
        <strain evidence="2">DSM 19957</strain>
    </source>
</reference>
<accession>A0AAE9Y4W2</accession>
<protein>
    <submittedName>
        <fullName evidence="2">ROK family protein</fullName>
    </submittedName>
</protein>
<dbReference type="EMBL" id="CP116942">
    <property type="protein sequence ID" value="WCO65266.1"/>
    <property type="molecule type" value="Genomic_DNA"/>
</dbReference>
<dbReference type="Gene3D" id="3.30.420.40">
    <property type="match status" value="2"/>
</dbReference>
<dbReference type="InterPro" id="IPR043129">
    <property type="entry name" value="ATPase_NBD"/>
</dbReference>
<dbReference type="PANTHER" id="PTHR18964:SF173">
    <property type="entry name" value="GLUCOKINASE"/>
    <property type="match status" value="1"/>
</dbReference>
<evidence type="ECO:0000313" key="3">
    <source>
        <dbReference type="Proteomes" id="UP001216390"/>
    </source>
</evidence>
<dbReference type="KEGG" id="ima:PO878_12225"/>
<dbReference type="PROSITE" id="PS01125">
    <property type="entry name" value="ROK"/>
    <property type="match status" value="1"/>
</dbReference>
<dbReference type="InterPro" id="IPR000600">
    <property type="entry name" value="ROK"/>
</dbReference>
<dbReference type="Proteomes" id="UP001216390">
    <property type="component" value="Chromosome"/>
</dbReference>
<dbReference type="AlphaFoldDB" id="A0AAE9Y4W2"/>
<dbReference type="PANTHER" id="PTHR18964">
    <property type="entry name" value="ROK (REPRESSOR, ORF, KINASE) FAMILY"/>
    <property type="match status" value="1"/>
</dbReference>
<evidence type="ECO:0000256" key="1">
    <source>
        <dbReference type="ARBA" id="ARBA00006479"/>
    </source>
</evidence>
<dbReference type="SUPFAM" id="SSF53067">
    <property type="entry name" value="Actin-like ATPase domain"/>
    <property type="match status" value="1"/>
</dbReference>
<comment type="similarity">
    <text evidence="1">Belongs to the ROK (NagC/XylR) family.</text>
</comment>
<proteinExistence type="inferred from homology"/>
<gene>
    <name evidence="2" type="ORF">PO878_12225</name>
</gene>
<name>A0AAE9Y4W2_9ACTN</name>
<dbReference type="RefSeq" id="WP_272734791.1">
    <property type="nucleotide sequence ID" value="NZ_CP116942.1"/>
</dbReference>
<keyword evidence="3" id="KW-1185">Reference proteome</keyword>